<keyword evidence="3" id="KW-1185">Reference proteome</keyword>
<feature type="compositionally biased region" description="Basic and acidic residues" evidence="1">
    <location>
        <begin position="189"/>
        <end position="199"/>
    </location>
</feature>
<comment type="caution">
    <text evidence="2">The sequence shown here is derived from an EMBL/GenBank/DDBJ whole genome shotgun (WGS) entry which is preliminary data.</text>
</comment>
<sequence>MPAMMRLLRSRPNIFSLASRVNRPLSNQPSQIVHVHRVNIRRKWFKPTRLEDDQTLLTEEEGEEDEGAEEEFDPFFIPLPFTTRLVPSPPYKYTDPEWQAFIKVNQDREKVRGIQSADGIYIAEEAVDTTVAMQVQRALWPDTLAVSLWSFSGELLKQNALNFASLFGYKSDRSANPDSSFQQVLEKLKKSTEEADSKTPKSLSSSNTKSPHNSSTNPASPIQKRSPGATPDPRPSEASSGSGVVPIIPDAESEKPRSAKDMLGIKTTQEHTSGPLNTFKQTFAQTWRPIRGLPPRGAIYVAGLVEIVTPRALITVDVSSWWDPKTEKFDLKTTNFRLKMLRMKTQRPAG</sequence>
<evidence type="ECO:0000313" key="2">
    <source>
        <dbReference type="EMBL" id="KAK6948935.1"/>
    </source>
</evidence>
<name>A0AAX6M8G1_9PEZI</name>
<proteinExistence type="predicted"/>
<evidence type="ECO:0000313" key="3">
    <source>
        <dbReference type="Proteomes" id="UP001369815"/>
    </source>
</evidence>
<feature type="compositionally biased region" description="Low complexity" evidence="1">
    <location>
        <begin position="200"/>
        <end position="218"/>
    </location>
</feature>
<evidence type="ECO:0000256" key="1">
    <source>
        <dbReference type="SAM" id="MobiDB-lite"/>
    </source>
</evidence>
<organism evidence="2 3">
    <name type="scientific">Daldinia eschscholtzii</name>
    <dbReference type="NCBI Taxonomy" id="292717"/>
    <lineage>
        <taxon>Eukaryota</taxon>
        <taxon>Fungi</taxon>
        <taxon>Dikarya</taxon>
        <taxon>Ascomycota</taxon>
        <taxon>Pezizomycotina</taxon>
        <taxon>Sordariomycetes</taxon>
        <taxon>Xylariomycetidae</taxon>
        <taxon>Xylariales</taxon>
        <taxon>Hypoxylaceae</taxon>
        <taxon>Daldinia</taxon>
    </lineage>
</organism>
<dbReference type="AlphaFoldDB" id="A0AAX6M8G1"/>
<accession>A0AAX6M8G1</accession>
<dbReference type="Proteomes" id="UP001369815">
    <property type="component" value="Unassembled WGS sequence"/>
</dbReference>
<dbReference type="EMBL" id="JBANMG010000009">
    <property type="protein sequence ID" value="KAK6948935.1"/>
    <property type="molecule type" value="Genomic_DNA"/>
</dbReference>
<feature type="region of interest" description="Disordered" evidence="1">
    <location>
        <begin position="189"/>
        <end position="258"/>
    </location>
</feature>
<protein>
    <submittedName>
        <fullName evidence="2">Uncharacterized protein</fullName>
    </submittedName>
</protein>
<gene>
    <name evidence="2" type="ORF">Daesc_009007</name>
</gene>
<reference evidence="2 3" key="1">
    <citation type="journal article" date="2024" name="Front Chem Biol">
        <title>Unveiling the potential of Daldinia eschscholtzii MFLUCC 19-0629 through bioactivity and bioinformatics studies for enhanced sustainable agriculture production.</title>
        <authorList>
            <person name="Brooks S."/>
            <person name="Weaver J.A."/>
            <person name="Klomchit A."/>
            <person name="Alharthi S.A."/>
            <person name="Onlamun T."/>
            <person name="Nurani R."/>
            <person name="Vong T.K."/>
            <person name="Alberti F."/>
            <person name="Greco C."/>
        </authorList>
    </citation>
    <scope>NUCLEOTIDE SEQUENCE [LARGE SCALE GENOMIC DNA]</scope>
    <source>
        <strain evidence="2">MFLUCC 19-0629</strain>
    </source>
</reference>